<organism evidence="1 2">
    <name type="scientific">Gigaspora margarita</name>
    <dbReference type="NCBI Taxonomy" id="4874"/>
    <lineage>
        <taxon>Eukaryota</taxon>
        <taxon>Fungi</taxon>
        <taxon>Fungi incertae sedis</taxon>
        <taxon>Mucoromycota</taxon>
        <taxon>Glomeromycotina</taxon>
        <taxon>Glomeromycetes</taxon>
        <taxon>Diversisporales</taxon>
        <taxon>Gigasporaceae</taxon>
        <taxon>Gigaspora</taxon>
    </lineage>
</organism>
<name>A0A8H3WWR3_GIGMA</name>
<protein>
    <submittedName>
        <fullName evidence="1">HCP-like protein</fullName>
    </submittedName>
</protein>
<dbReference type="AlphaFoldDB" id="A0A8H3WWR3"/>
<dbReference type="OrthoDB" id="2423173at2759"/>
<dbReference type="Proteomes" id="UP000439903">
    <property type="component" value="Unassembled WGS sequence"/>
</dbReference>
<evidence type="ECO:0000313" key="1">
    <source>
        <dbReference type="EMBL" id="KAF0352755.1"/>
    </source>
</evidence>
<sequence length="175" mass="20255">MRVSSIKSFSLHQNMNFSNRNVLTRFKRFRLFQLESNVSYKEYEMKPQDKMDSQGEMDLQGEMEMQDKIESEGEMEAQDEVEMQSAIEDIEEDYIVREDNSVSNSNNDSITDEGVIVDAPMSMNTNESASYFENPTSAKMFCWIQKHNISTSAYNDLVEILQNPAFKADNVVRNI</sequence>
<keyword evidence="2" id="KW-1185">Reference proteome</keyword>
<proteinExistence type="predicted"/>
<comment type="caution">
    <text evidence="1">The sequence shown here is derived from an EMBL/GenBank/DDBJ whole genome shotgun (WGS) entry which is preliminary data.</text>
</comment>
<gene>
    <name evidence="1" type="ORF">F8M41_015192</name>
</gene>
<evidence type="ECO:0000313" key="2">
    <source>
        <dbReference type="Proteomes" id="UP000439903"/>
    </source>
</evidence>
<reference evidence="1 2" key="1">
    <citation type="journal article" date="2019" name="Environ. Microbiol.">
        <title>At the nexus of three kingdoms: the genome of the mycorrhizal fungus Gigaspora margarita provides insights into plant, endobacterial and fungal interactions.</title>
        <authorList>
            <person name="Venice F."/>
            <person name="Ghignone S."/>
            <person name="Salvioli di Fossalunga A."/>
            <person name="Amselem J."/>
            <person name="Novero M."/>
            <person name="Xianan X."/>
            <person name="Sedzielewska Toro K."/>
            <person name="Morin E."/>
            <person name="Lipzen A."/>
            <person name="Grigoriev I.V."/>
            <person name="Henrissat B."/>
            <person name="Martin F.M."/>
            <person name="Bonfante P."/>
        </authorList>
    </citation>
    <scope>NUCLEOTIDE SEQUENCE [LARGE SCALE GENOMIC DNA]</scope>
    <source>
        <strain evidence="1 2">BEG34</strain>
    </source>
</reference>
<accession>A0A8H3WWR3</accession>
<dbReference type="EMBL" id="WTPW01003146">
    <property type="protein sequence ID" value="KAF0352755.1"/>
    <property type="molecule type" value="Genomic_DNA"/>
</dbReference>